<evidence type="ECO:0000259" key="2">
    <source>
        <dbReference type="Pfam" id="PF20469"/>
    </source>
</evidence>
<dbReference type="Pfam" id="PF13175">
    <property type="entry name" value="AAA_15"/>
    <property type="match status" value="1"/>
</dbReference>
<evidence type="ECO:0000259" key="1">
    <source>
        <dbReference type="Pfam" id="PF13175"/>
    </source>
</evidence>
<feature type="domain" description="OLD protein-like TOPRIM" evidence="2">
    <location>
        <begin position="392"/>
        <end position="461"/>
    </location>
</feature>
<dbReference type="Proteomes" id="UP000245624">
    <property type="component" value="Unassembled WGS sequence"/>
</dbReference>
<dbReference type="InterPro" id="IPR027417">
    <property type="entry name" value="P-loop_NTPase"/>
</dbReference>
<keyword evidence="3" id="KW-0540">Nuclease</keyword>
<accession>A0A317L561</accession>
<dbReference type="EMBL" id="QGTD01000001">
    <property type="protein sequence ID" value="PWU70434.1"/>
    <property type="molecule type" value="Genomic_DNA"/>
</dbReference>
<protein>
    <submittedName>
        <fullName evidence="3">ATP-dependent endonuclease</fullName>
    </submittedName>
</protein>
<gene>
    <name evidence="3" type="ORF">DLJ74_00965</name>
</gene>
<reference evidence="3 4" key="1">
    <citation type="submission" date="2018-05" db="EMBL/GenBank/DDBJ databases">
        <title>Genomic analysis of Gracilibacillus dipsosauri DD1 reveals novel features of a salt-tolerant amylase.</title>
        <authorList>
            <person name="Deutch C.E."/>
            <person name="Yang S."/>
        </authorList>
    </citation>
    <scope>NUCLEOTIDE SEQUENCE [LARGE SCALE GENOMIC DNA]</scope>
    <source>
        <strain evidence="3 4">DD1</strain>
    </source>
</reference>
<dbReference type="InterPro" id="IPR051396">
    <property type="entry name" value="Bact_Antivir_Def_Nuclease"/>
</dbReference>
<sequence length="624" mass="72335">MYLSNMTIENFRGISSMNLSFKKDINIIIGENGAHKSTIIDAIRLLYNFGVPYKQIYIKNEDFFTNSETGESEDIISITYEFRGLTEIQKGTLYEYIIFDSSEDYASITINYERRQDKHPKFNYFTGGNPGQRANSGTFEIFQHYFLGALRDSTSDLLSPQKNLLAKVIKRSIDTNNSEQEFKDIMTNANSELLGRDEVSSTKENINSNLNDMYSSIPNIGLHIEQSKIEPIVNAIKPFLPFSNPIENNTGLSLFQNSLGYNNLIYIATVLSDMNDRVNKDETIHHALLIEEPEAHLHPQLQLNLYNFLKDQICNDNCQLFITSHSPTLTSKTELEKLFTVDTNSFKCVGEMFEDRVNENLTQNNRTMNDNDFLSKRKMLERYLDVTKSQMLYAKSLILVEGISEELLLSTFAEFEGFKFEEKDIELVQTGTSFYPFLLLFNSTDENKRIAKKVSVVTDDDRFTDSKKAEYSFDYLVLDDYNKLNELRENISNSAISSRINNLNSFKNGQENIETFTAYKTFEYEITKSNVPDRKEDIFSNLIFLYLVETQNSKLTQIQSYIEQCPSTLTDIYKTNIAMLMWKALPSKAEFAQDFAYFLLQYKDDERYNFNIPNYIRDSFNHLR</sequence>
<dbReference type="AlphaFoldDB" id="A0A317L561"/>
<dbReference type="Pfam" id="PF20469">
    <property type="entry name" value="OLD-like_TOPRIM"/>
    <property type="match status" value="1"/>
</dbReference>
<feature type="domain" description="Endonuclease GajA/Old nuclease/RecF-like AAA" evidence="1">
    <location>
        <begin position="1"/>
        <end position="329"/>
    </location>
</feature>
<evidence type="ECO:0000313" key="3">
    <source>
        <dbReference type="EMBL" id="PWU70434.1"/>
    </source>
</evidence>
<keyword evidence="4" id="KW-1185">Reference proteome</keyword>
<dbReference type="SUPFAM" id="SSF52540">
    <property type="entry name" value="P-loop containing nucleoside triphosphate hydrolases"/>
    <property type="match status" value="1"/>
</dbReference>
<dbReference type="InterPro" id="IPR041685">
    <property type="entry name" value="AAA_GajA/Old/RecF-like"/>
</dbReference>
<name>A0A317L561_9BACI</name>
<comment type="caution">
    <text evidence="3">The sequence shown here is derived from an EMBL/GenBank/DDBJ whole genome shotgun (WGS) entry which is preliminary data.</text>
</comment>
<dbReference type="RefSeq" id="WP_109982961.1">
    <property type="nucleotide sequence ID" value="NZ_QGTD01000001.1"/>
</dbReference>
<dbReference type="Gene3D" id="3.40.50.300">
    <property type="entry name" value="P-loop containing nucleotide triphosphate hydrolases"/>
    <property type="match status" value="1"/>
</dbReference>
<keyword evidence="3" id="KW-0378">Hydrolase</keyword>
<keyword evidence="3" id="KW-0255">Endonuclease</keyword>
<organism evidence="3 4">
    <name type="scientific">Gracilibacillus dipsosauri</name>
    <dbReference type="NCBI Taxonomy" id="178340"/>
    <lineage>
        <taxon>Bacteria</taxon>
        <taxon>Bacillati</taxon>
        <taxon>Bacillota</taxon>
        <taxon>Bacilli</taxon>
        <taxon>Bacillales</taxon>
        <taxon>Bacillaceae</taxon>
        <taxon>Gracilibacillus</taxon>
    </lineage>
</organism>
<dbReference type="GO" id="GO:0004519">
    <property type="term" value="F:endonuclease activity"/>
    <property type="evidence" value="ECO:0007669"/>
    <property type="project" value="UniProtKB-KW"/>
</dbReference>
<evidence type="ECO:0000313" key="4">
    <source>
        <dbReference type="Proteomes" id="UP000245624"/>
    </source>
</evidence>
<dbReference type="PANTHER" id="PTHR43581:SF4">
    <property type="entry name" value="ATP_GTP PHOSPHATASE"/>
    <property type="match status" value="1"/>
</dbReference>
<dbReference type="InterPro" id="IPR034139">
    <property type="entry name" value="TOPRIM_OLD"/>
</dbReference>
<dbReference type="OrthoDB" id="308933at2"/>
<dbReference type="PANTHER" id="PTHR43581">
    <property type="entry name" value="ATP/GTP PHOSPHATASE"/>
    <property type="match status" value="1"/>
</dbReference>
<dbReference type="CDD" id="cd01026">
    <property type="entry name" value="TOPRIM_OLD"/>
    <property type="match status" value="1"/>
</dbReference>
<proteinExistence type="predicted"/>